<proteinExistence type="predicted"/>
<accession>A0A8S5QLM2</accession>
<organism evidence="1">
    <name type="scientific">CrAss-like virus sp. ctYsL76</name>
    <dbReference type="NCBI Taxonomy" id="2826826"/>
    <lineage>
        <taxon>Viruses</taxon>
        <taxon>Duplodnaviria</taxon>
        <taxon>Heunggongvirae</taxon>
        <taxon>Uroviricota</taxon>
        <taxon>Caudoviricetes</taxon>
        <taxon>Crassvirales</taxon>
    </lineage>
</organism>
<protein>
    <submittedName>
        <fullName evidence="1">Uncharacterized protein</fullName>
    </submittedName>
</protein>
<dbReference type="EMBL" id="BK015689">
    <property type="protein sequence ID" value="DAE19976.1"/>
    <property type="molecule type" value="Genomic_DNA"/>
</dbReference>
<evidence type="ECO:0000313" key="1">
    <source>
        <dbReference type="EMBL" id="DAE19976.1"/>
    </source>
</evidence>
<sequence>MELSEQVRYMVVKVLLKEHLMYINNYLCDLRQ</sequence>
<reference evidence="1" key="1">
    <citation type="journal article" date="2021" name="Proc. Natl. Acad. Sci. U.S.A.">
        <title>A Catalog of Tens of Thousands of Viruses from Human Metagenomes Reveals Hidden Associations with Chronic Diseases.</title>
        <authorList>
            <person name="Tisza M.J."/>
            <person name="Buck C.B."/>
        </authorList>
    </citation>
    <scope>NUCLEOTIDE SEQUENCE</scope>
    <source>
        <strain evidence="1">CtYsL76</strain>
    </source>
</reference>
<name>A0A8S5QLM2_9CAUD</name>